<keyword evidence="3 5" id="KW-0067">ATP-binding</keyword>
<dbReference type="InterPro" id="IPR027417">
    <property type="entry name" value="P-loop_NTPase"/>
</dbReference>
<dbReference type="PANTHER" id="PTHR42711:SF13">
    <property type="entry name" value="ABC TRANSPORTER, ATP-BINDING PROTEIN"/>
    <property type="match status" value="1"/>
</dbReference>
<keyword evidence="2" id="KW-0547">Nucleotide-binding</keyword>
<dbReference type="SUPFAM" id="SSF52540">
    <property type="entry name" value="P-loop containing nucleoside triphosphate hydrolases"/>
    <property type="match status" value="1"/>
</dbReference>
<dbReference type="PATRIC" id="fig|1423788.3.peg.2150"/>
<dbReference type="Gene3D" id="3.40.50.300">
    <property type="entry name" value="P-loop containing nucleotide triphosphate hydrolases"/>
    <property type="match status" value="1"/>
</dbReference>
<organism evidence="5 6">
    <name type="scientific">Companilactobacillus bobalius DSM 19674</name>
    <dbReference type="NCBI Taxonomy" id="1423788"/>
    <lineage>
        <taxon>Bacteria</taxon>
        <taxon>Bacillati</taxon>
        <taxon>Bacillota</taxon>
        <taxon>Bacilli</taxon>
        <taxon>Lactobacillales</taxon>
        <taxon>Lactobacillaceae</taxon>
        <taxon>Companilactobacillus</taxon>
        <taxon>Companilactobacillus bobalius</taxon>
    </lineage>
</organism>
<dbReference type="Pfam" id="PF00005">
    <property type="entry name" value="ABC_tran"/>
    <property type="match status" value="1"/>
</dbReference>
<evidence type="ECO:0000256" key="1">
    <source>
        <dbReference type="ARBA" id="ARBA00022448"/>
    </source>
</evidence>
<dbReference type="PROSITE" id="PS50893">
    <property type="entry name" value="ABC_TRANSPORTER_2"/>
    <property type="match status" value="1"/>
</dbReference>
<dbReference type="SMART" id="SM00382">
    <property type="entry name" value="AAA"/>
    <property type="match status" value="1"/>
</dbReference>
<dbReference type="EMBL" id="AZDY01000037">
    <property type="protein sequence ID" value="KRK83273.1"/>
    <property type="molecule type" value="Genomic_DNA"/>
</dbReference>
<name>A0A0R1KRF5_9LACO</name>
<dbReference type="OrthoDB" id="9804819at2"/>
<dbReference type="RefSeq" id="WP_056952720.1">
    <property type="nucleotide sequence ID" value="NZ_AZDY01000037.1"/>
</dbReference>
<feature type="domain" description="ABC transporter" evidence="4">
    <location>
        <begin position="5"/>
        <end position="236"/>
    </location>
</feature>
<gene>
    <name evidence="5" type="ORF">FC78_GL002083</name>
</gene>
<dbReference type="InterPro" id="IPR003593">
    <property type="entry name" value="AAA+_ATPase"/>
</dbReference>
<evidence type="ECO:0000256" key="3">
    <source>
        <dbReference type="ARBA" id="ARBA00022840"/>
    </source>
</evidence>
<sequence length="291" mass="32909">MNEVIRCKNISVKFRKKFLQLENNYALQDINFEIKTNEIFGIIGPSGAGKTTLLNVLTNQVSFKGELDIDGIPVEKNDKVFEQISLCAVDSGLYDELSVIDNLLLYANIFGKGPKKVKKLLRSAGLHDCQKIKMSKLSTGMKRRVSLIRCFLNNAGIVLLDEPTSNVDPITSKKIRNLIYKIKKSGKTVILTTHNMNEAENFCDHLILMNEGRIIEQGSPENIKNKFAGIKIEVTCFTFDNRSDIFVLPKQNSELADFILNNRIRSIHSNEPTLETVFIQSIEKRNISNEN</sequence>
<dbReference type="InterPro" id="IPR003439">
    <property type="entry name" value="ABC_transporter-like_ATP-bd"/>
</dbReference>
<keyword evidence="1" id="KW-0813">Transport</keyword>
<protein>
    <submittedName>
        <fullName evidence="5">ABC transporter ATP-binding protein</fullName>
    </submittedName>
</protein>
<dbReference type="CDD" id="cd03230">
    <property type="entry name" value="ABC_DR_subfamily_A"/>
    <property type="match status" value="1"/>
</dbReference>
<keyword evidence="6" id="KW-1185">Reference proteome</keyword>
<dbReference type="PANTHER" id="PTHR42711">
    <property type="entry name" value="ABC TRANSPORTER ATP-BINDING PROTEIN"/>
    <property type="match status" value="1"/>
</dbReference>
<evidence type="ECO:0000256" key="2">
    <source>
        <dbReference type="ARBA" id="ARBA00022741"/>
    </source>
</evidence>
<accession>A0A0R1KRF5</accession>
<dbReference type="Proteomes" id="UP000051515">
    <property type="component" value="Unassembled WGS sequence"/>
</dbReference>
<evidence type="ECO:0000259" key="4">
    <source>
        <dbReference type="PROSITE" id="PS50893"/>
    </source>
</evidence>
<evidence type="ECO:0000313" key="6">
    <source>
        <dbReference type="Proteomes" id="UP000051515"/>
    </source>
</evidence>
<proteinExistence type="predicted"/>
<dbReference type="GO" id="GO:0016887">
    <property type="term" value="F:ATP hydrolysis activity"/>
    <property type="evidence" value="ECO:0007669"/>
    <property type="project" value="InterPro"/>
</dbReference>
<dbReference type="InterPro" id="IPR050763">
    <property type="entry name" value="ABC_transporter_ATP-binding"/>
</dbReference>
<reference evidence="5 6" key="1">
    <citation type="journal article" date="2015" name="Genome Announc.">
        <title>Expanding the biotechnology potential of lactobacilli through comparative genomics of 213 strains and associated genera.</title>
        <authorList>
            <person name="Sun Z."/>
            <person name="Harris H.M."/>
            <person name="McCann A."/>
            <person name="Guo C."/>
            <person name="Argimon S."/>
            <person name="Zhang W."/>
            <person name="Yang X."/>
            <person name="Jeffery I.B."/>
            <person name="Cooney J.C."/>
            <person name="Kagawa T.F."/>
            <person name="Liu W."/>
            <person name="Song Y."/>
            <person name="Salvetti E."/>
            <person name="Wrobel A."/>
            <person name="Rasinkangas P."/>
            <person name="Parkhill J."/>
            <person name="Rea M.C."/>
            <person name="O'Sullivan O."/>
            <person name="Ritari J."/>
            <person name="Douillard F.P."/>
            <person name="Paul Ross R."/>
            <person name="Yang R."/>
            <person name="Briner A.E."/>
            <person name="Felis G.E."/>
            <person name="de Vos W.M."/>
            <person name="Barrangou R."/>
            <person name="Klaenhammer T.R."/>
            <person name="Caufield P.W."/>
            <person name="Cui Y."/>
            <person name="Zhang H."/>
            <person name="O'Toole P.W."/>
        </authorList>
    </citation>
    <scope>NUCLEOTIDE SEQUENCE [LARGE SCALE GENOMIC DNA]</scope>
    <source>
        <strain evidence="5 6">DSM 19674</strain>
    </source>
</reference>
<dbReference type="GO" id="GO:0005524">
    <property type="term" value="F:ATP binding"/>
    <property type="evidence" value="ECO:0007669"/>
    <property type="project" value="UniProtKB-KW"/>
</dbReference>
<comment type="caution">
    <text evidence="5">The sequence shown here is derived from an EMBL/GenBank/DDBJ whole genome shotgun (WGS) entry which is preliminary data.</text>
</comment>
<dbReference type="AlphaFoldDB" id="A0A0R1KRF5"/>
<dbReference type="STRING" id="1423788.FC78_GL002083"/>
<evidence type="ECO:0000313" key="5">
    <source>
        <dbReference type="EMBL" id="KRK83273.1"/>
    </source>
</evidence>